<dbReference type="AlphaFoldDB" id="A0A538T3X1"/>
<protein>
    <submittedName>
        <fullName evidence="1">Uncharacterized protein</fullName>
    </submittedName>
</protein>
<evidence type="ECO:0000313" key="2">
    <source>
        <dbReference type="Proteomes" id="UP000317716"/>
    </source>
</evidence>
<gene>
    <name evidence="1" type="ORF">E6K72_02715</name>
</gene>
<reference evidence="1 2" key="1">
    <citation type="journal article" date="2019" name="Nat. Microbiol.">
        <title>Mediterranean grassland soil C-N compound turnover is dependent on rainfall and depth, and is mediated by genomically divergent microorganisms.</title>
        <authorList>
            <person name="Diamond S."/>
            <person name="Andeer P.F."/>
            <person name="Li Z."/>
            <person name="Crits-Christoph A."/>
            <person name="Burstein D."/>
            <person name="Anantharaman K."/>
            <person name="Lane K.R."/>
            <person name="Thomas B.C."/>
            <person name="Pan C."/>
            <person name="Northen T.R."/>
            <person name="Banfield J.F."/>
        </authorList>
    </citation>
    <scope>NUCLEOTIDE SEQUENCE [LARGE SCALE GENOMIC DNA]</scope>
    <source>
        <strain evidence="1">WS_2</strain>
    </source>
</reference>
<dbReference type="EMBL" id="VBOS01000082">
    <property type="protein sequence ID" value="TMQ58323.1"/>
    <property type="molecule type" value="Genomic_DNA"/>
</dbReference>
<comment type="caution">
    <text evidence="1">The sequence shown here is derived from an EMBL/GenBank/DDBJ whole genome shotgun (WGS) entry which is preliminary data.</text>
</comment>
<sequence>MDHYIPKRRIPVTLWSDHLQGVTGLVFLDLDPSGSSHQTILERLNESSPFLPVGVGDEGRIHLVQRQRLTRVTPARQVLHSDVFARGFSPWREERADVTLCDGTHLSGLVWMPLERETQRLSDFLNALGSSFFVLSTPSGLHLVNGAAVVDVELSESAGAPLSSDAVLGM</sequence>
<accession>A0A538T3X1</accession>
<name>A0A538T3X1_UNCEI</name>
<proteinExistence type="predicted"/>
<evidence type="ECO:0000313" key="1">
    <source>
        <dbReference type="EMBL" id="TMQ58323.1"/>
    </source>
</evidence>
<dbReference type="Proteomes" id="UP000317716">
    <property type="component" value="Unassembled WGS sequence"/>
</dbReference>
<organism evidence="1 2">
    <name type="scientific">Eiseniibacteriota bacterium</name>
    <dbReference type="NCBI Taxonomy" id="2212470"/>
    <lineage>
        <taxon>Bacteria</taxon>
        <taxon>Candidatus Eiseniibacteriota</taxon>
    </lineage>
</organism>